<proteinExistence type="predicted"/>
<keyword evidence="1" id="KW-1133">Transmembrane helix</keyword>
<dbReference type="RefSeq" id="WP_167014032.1">
    <property type="nucleotide sequence ID" value="NZ_VWXF01000003.1"/>
</dbReference>
<evidence type="ECO:0000313" key="2">
    <source>
        <dbReference type="EMBL" id="NIF21806.1"/>
    </source>
</evidence>
<comment type="caution">
    <text evidence="2">The sequence shown here is derived from an EMBL/GenBank/DDBJ whole genome shotgun (WGS) entry which is preliminary data.</text>
</comment>
<gene>
    <name evidence="2" type="ORF">F3J40_09385</name>
</gene>
<organism evidence="2 3">
    <name type="scientific">Candidatus Pantoea multigeneris</name>
    <dbReference type="NCBI Taxonomy" id="2608357"/>
    <lineage>
        <taxon>Bacteria</taxon>
        <taxon>Pseudomonadati</taxon>
        <taxon>Pseudomonadota</taxon>
        <taxon>Gammaproteobacteria</taxon>
        <taxon>Enterobacterales</taxon>
        <taxon>Erwiniaceae</taxon>
        <taxon>Pantoea</taxon>
    </lineage>
</organism>
<keyword evidence="1" id="KW-0472">Membrane</keyword>
<accession>A0ABX0RBX1</accession>
<keyword evidence="1" id="KW-0812">Transmembrane</keyword>
<keyword evidence="3" id="KW-1185">Reference proteome</keyword>
<sequence>MMDKVNEETLLAAGFDSMQIMMLQNAVKNRKEPFSFLVRSLSARFTLNIWINFLFLTLLILKYVNGPELHFKALLITVMTCEVIIWSVMPSRLAYISWKAKRRVI</sequence>
<protein>
    <submittedName>
        <fullName evidence="2">Uncharacterized protein</fullName>
    </submittedName>
</protein>
<evidence type="ECO:0000313" key="3">
    <source>
        <dbReference type="Proteomes" id="UP001515683"/>
    </source>
</evidence>
<feature type="transmembrane region" description="Helical" evidence="1">
    <location>
        <begin position="73"/>
        <end position="95"/>
    </location>
</feature>
<evidence type="ECO:0000256" key="1">
    <source>
        <dbReference type="SAM" id="Phobius"/>
    </source>
</evidence>
<dbReference type="Proteomes" id="UP001515683">
    <property type="component" value="Unassembled WGS sequence"/>
</dbReference>
<feature type="transmembrane region" description="Helical" evidence="1">
    <location>
        <begin position="41"/>
        <end position="61"/>
    </location>
</feature>
<dbReference type="EMBL" id="VWXF01000003">
    <property type="protein sequence ID" value="NIF21806.1"/>
    <property type="molecule type" value="Genomic_DNA"/>
</dbReference>
<name>A0ABX0RBX1_9GAMM</name>
<reference evidence="2 3" key="1">
    <citation type="journal article" date="2019" name="bioRxiv">
        <title>Bacteria contribute to plant secondary compound degradation in a generalist herbivore system.</title>
        <authorList>
            <person name="Francoeur C.B."/>
            <person name="Khadempour L."/>
            <person name="Moreira-Soto R.D."/>
            <person name="Gotting K."/>
            <person name="Book A.J."/>
            <person name="Pinto-Tomas A.A."/>
            <person name="Keefover-Ring K."/>
            <person name="Currie C.R."/>
        </authorList>
    </citation>
    <scope>NUCLEOTIDE SEQUENCE [LARGE SCALE GENOMIC DNA]</scope>
    <source>
        <strain evidence="2">Acro-835</strain>
    </source>
</reference>